<reference evidence="9" key="1">
    <citation type="submission" date="2020-01" db="EMBL/GenBank/DDBJ databases">
        <title>Development of genomics and gene disruption for Polysphondylium violaceum indicates a role for the polyketide synthase stlB in stalk morphogenesis.</title>
        <authorList>
            <person name="Narita B."/>
            <person name="Kawabe Y."/>
            <person name="Kin K."/>
            <person name="Saito T."/>
            <person name="Gibbs R."/>
            <person name="Kuspa A."/>
            <person name="Muzny D."/>
            <person name="Queller D."/>
            <person name="Richards S."/>
            <person name="Strassman J."/>
            <person name="Sucgang R."/>
            <person name="Worley K."/>
            <person name="Schaap P."/>
        </authorList>
    </citation>
    <scope>NUCLEOTIDE SEQUENCE</scope>
    <source>
        <strain evidence="9">QSvi11</strain>
    </source>
</reference>
<evidence type="ECO:0000256" key="7">
    <source>
        <dbReference type="ARBA" id="ARBA00023136"/>
    </source>
</evidence>
<evidence type="ECO:0000256" key="2">
    <source>
        <dbReference type="ARBA" id="ARBA00011984"/>
    </source>
</evidence>
<protein>
    <recommendedName>
        <fullName evidence="2">small monomeric GTPase</fullName>
        <ecNumber evidence="2">3.6.5.2</ecNumber>
    </recommendedName>
</protein>
<evidence type="ECO:0000256" key="1">
    <source>
        <dbReference type="ARBA" id="ARBA00004236"/>
    </source>
</evidence>
<name>A0A8J4Q3V8_9MYCE</name>
<evidence type="ECO:0000313" key="10">
    <source>
        <dbReference type="Proteomes" id="UP000695562"/>
    </source>
</evidence>
<keyword evidence="5" id="KW-0378">Hydrolase</keyword>
<dbReference type="Pfam" id="PF00071">
    <property type="entry name" value="Ras"/>
    <property type="match status" value="1"/>
</dbReference>
<dbReference type="PANTHER" id="PTHR24070">
    <property type="entry name" value="RAS, DI-RAS, AND RHEB FAMILY MEMBERS OF SMALL GTPASE SUPERFAMILY"/>
    <property type="match status" value="1"/>
</dbReference>
<dbReference type="InterPro" id="IPR005225">
    <property type="entry name" value="Small_GTP-bd"/>
</dbReference>
<keyword evidence="10" id="KW-1185">Reference proteome</keyword>
<dbReference type="SMART" id="SM00174">
    <property type="entry name" value="RHO"/>
    <property type="match status" value="1"/>
</dbReference>
<dbReference type="SMART" id="SM00173">
    <property type="entry name" value="RAS"/>
    <property type="match status" value="1"/>
</dbReference>
<evidence type="ECO:0000256" key="6">
    <source>
        <dbReference type="ARBA" id="ARBA00023134"/>
    </source>
</evidence>
<proteinExistence type="predicted"/>
<dbReference type="AlphaFoldDB" id="A0A8J4Q3V8"/>
<keyword evidence="6" id="KW-0342">GTP-binding</keyword>
<comment type="caution">
    <text evidence="9">The sequence shown here is derived from an EMBL/GenBank/DDBJ whole genome shotgun (WGS) entry which is preliminary data.</text>
</comment>
<accession>A0A8J4Q3V8</accession>
<dbReference type="SUPFAM" id="SSF52540">
    <property type="entry name" value="P-loop containing nucleoside triphosphate hydrolases"/>
    <property type="match status" value="1"/>
</dbReference>
<evidence type="ECO:0000256" key="8">
    <source>
        <dbReference type="SAM" id="MobiDB-lite"/>
    </source>
</evidence>
<dbReference type="GO" id="GO:0003925">
    <property type="term" value="F:G protein activity"/>
    <property type="evidence" value="ECO:0007669"/>
    <property type="project" value="UniProtKB-EC"/>
</dbReference>
<comment type="subcellular location">
    <subcellularLocation>
        <location evidence="1">Cell membrane</location>
    </subcellularLocation>
</comment>
<dbReference type="PROSITE" id="PS51419">
    <property type="entry name" value="RAB"/>
    <property type="match status" value="1"/>
</dbReference>
<organism evidence="9 10">
    <name type="scientific">Polysphondylium violaceum</name>
    <dbReference type="NCBI Taxonomy" id="133409"/>
    <lineage>
        <taxon>Eukaryota</taxon>
        <taxon>Amoebozoa</taxon>
        <taxon>Evosea</taxon>
        <taxon>Eumycetozoa</taxon>
        <taxon>Dictyostelia</taxon>
        <taxon>Dictyosteliales</taxon>
        <taxon>Dictyosteliaceae</taxon>
        <taxon>Polysphondylium</taxon>
    </lineage>
</organism>
<dbReference type="InterPro" id="IPR020849">
    <property type="entry name" value="Small_GTPase_Ras-type"/>
</dbReference>
<dbReference type="Gene3D" id="3.40.50.300">
    <property type="entry name" value="P-loop containing nucleotide triphosphate hydrolases"/>
    <property type="match status" value="1"/>
</dbReference>
<keyword evidence="4" id="KW-0547">Nucleotide-binding</keyword>
<evidence type="ECO:0000256" key="5">
    <source>
        <dbReference type="ARBA" id="ARBA00022801"/>
    </source>
</evidence>
<dbReference type="NCBIfam" id="TIGR00231">
    <property type="entry name" value="small_GTP"/>
    <property type="match status" value="1"/>
</dbReference>
<dbReference type="EMBL" id="AJWJ01000007">
    <property type="protein sequence ID" value="KAF2078280.1"/>
    <property type="molecule type" value="Genomic_DNA"/>
</dbReference>
<dbReference type="GO" id="GO:0005525">
    <property type="term" value="F:GTP binding"/>
    <property type="evidence" value="ECO:0007669"/>
    <property type="project" value="UniProtKB-KW"/>
</dbReference>
<evidence type="ECO:0000313" key="9">
    <source>
        <dbReference type="EMBL" id="KAF2078280.1"/>
    </source>
</evidence>
<dbReference type="FunFam" id="3.40.50.300:FF:000343">
    <property type="entry name" value="Ras family gtpase"/>
    <property type="match status" value="1"/>
</dbReference>
<gene>
    <name evidence="9" type="ORF">CYY_000372</name>
</gene>
<dbReference type="EC" id="3.6.5.2" evidence="2"/>
<feature type="compositionally biased region" description="Basic and acidic residues" evidence="8">
    <location>
        <begin position="12"/>
        <end position="24"/>
    </location>
</feature>
<dbReference type="CDD" id="cd00876">
    <property type="entry name" value="Ras"/>
    <property type="match status" value="1"/>
</dbReference>
<dbReference type="InterPro" id="IPR001806">
    <property type="entry name" value="Small_GTPase"/>
</dbReference>
<keyword evidence="7" id="KW-0472">Membrane</keyword>
<feature type="region of interest" description="Disordered" evidence="8">
    <location>
        <begin position="1"/>
        <end position="24"/>
    </location>
</feature>
<dbReference type="GO" id="GO:0005886">
    <property type="term" value="C:plasma membrane"/>
    <property type="evidence" value="ECO:0007669"/>
    <property type="project" value="UniProtKB-SubCell"/>
</dbReference>
<dbReference type="InterPro" id="IPR027417">
    <property type="entry name" value="P-loop_NTPase"/>
</dbReference>
<dbReference type="Proteomes" id="UP000695562">
    <property type="component" value="Unassembled WGS sequence"/>
</dbReference>
<dbReference type="PROSITE" id="PS51420">
    <property type="entry name" value="RHO"/>
    <property type="match status" value="1"/>
</dbReference>
<sequence length="195" mass="21895">MGNSQGKKKKSKDNPQDDGKREEGFVQGRLYKVVMLGEGGVGKTSISIRFVSDRFVTDYDPTVEDAYKKDYIIDGKEIKLEIMDTAGQEEYSSGVQDKSIRQGEGFVCVYSITSRESFQKIKDLRERVVWAKDQDKIPMIIVGNKADIEKERQVSTAEGKALAAEFDCQFIETSAKTNSNIQQAIDLVLKEIAFT</sequence>
<dbReference type="GO" id="GO:0007165">
    <property type="term" value="P:signal transduction"/>
    <property type="evidence" value="ECO:0007669"/>
    <property type="project" value="InterPro"/>
</dbReference>
<feature type="compositionally biased region" description="Basic residues" evidence="8">
    <location>
        <begin position="1"/>
        <end position="11"/>
    </location>
</feature>
<evidence type="ECO:0000256" key="3">
    <source>
        <dbReference type="ARBA" id="ARBA00022475"/>
    </source>
</evidence>
<dbReference type="PROSITE" id="PS51421">
    <property type="entry name" value="RAS"/>
    <property type="match status" value="1"/>
</dbReference>
<evidence type="ECO:0000256" key="4">
    <source>
        <dbReference type="ARBA" id="ARBA00022741"/>
    </source>
</evidence>
<keyword evidence="3" id="KW-1003">Cell membrane</keyword>
<dbReference type="OrthoDB" id="14491at2759"/>
<dbReference type="PRINTS" id="PR00449">
    <property type="entry name" value="RASTRNSFRMNG"/>
</dbReference>
<dbReference type="SMART" id="SM00175">
    <property type="entry name" value="RAB"/>
    <property type="match status" value="1"/>
</dbReference>